<proteinExistence type="inferred from homology"/>
<dbReference type="PANTHER" id="PTHR11562:SF17">
    <property type="entry name" value="RE54080P-RELATED"/>
    <property type="match status" value="1"/>
</dbReference>
<dbReference type="GO" id="GO:0005886">
    <property type="term" value="C:plasma membrane"/>
    <property type="evidence" value="ECO:0007669"/>
    <property type="project" value="TreeGrafter"/>
</dbReference>
<dbReference type="Proteomes" id="UP000252415">
    <property type="component" value="Unassembled WGS sequence"/>
</dbReference>
<sequence>MSSNKQEHNSEHTHTCGKGQHAEHAHKHDHNHKHTHEHEHNHEYSHDHKHKHSHSHSHGHHHGHSHGHHGHHHHGPNNKAGLLIALLITSGIMLLEFIGGLLTNSLALLSDSGHMLSDAAALALSLAAMWFAVRPPSRNKTYGFHRFEILAALLNGVTLFVIAAFIIAEAVKRFWEPPTVASGSMMIIAVIGLLANLASAWFLMRKADVKDNLNVRSAYLHIIGDAIGSVGAIIAAVLMSLFSWYIADPIISVIVALLILKSAWGIIQSTVHILMEGTPLTIDCEHVTATLLQIKGVKEVHDLHIWTITSGLDSLSCHLLVEDSADSQVVLQEAIRQIAAEFQIEHATIQIEKSQLQHAALKV</sequence>
<feature type="compositionally biased region" description="Basic and acidic residues" evidence="8">
    <location>
        <begin position="1"/>
        <end position="14"/>
    </location>
</feature>
<dbReference type="InterPro" id="IPR002524">
    <property type="entry name" value="Cation_efflux"/>
</dbReference>
<keyword evidence="4 9" id="KW-0812">Transmembrane</keyword>
<evidence type="ECO:0000256" key="7">
    <source>
        <dbReference type="ARBA" id="ARBA00023136"/>
    </source>
</evidence>
<feature type="transmembrane region" description="Helical" evidence="9">
    <location>
        <begin position="180"/>
        <end position="203"/>
    </location>
</feature>
<feature type="region of interest" description="Disordered" evidence="8">
    <location>
        <begin position="1"/>
        <end position="76"/>
    </location>
</feature>
<keyword evidence="6" id="KW-0406">Ion transport</keyword>
<evidence type="ECO:0000256" key="2">
    <source>
        <dbReference type="ARBA" id="ARBA00008873"/>
    </source>
</evidence>
<feature type="domain" description="Cation efflux protein transmembrane" evidence="10">
    <location>
        <begin position="82"/>
        <end position="275"/>
    </location>
</feature>
<feature type="transmembrane region" description="Helical" evidence="9">
    <location>
        <begin position="250"/>
        <end position="267"/>
    </location>
</feature>
<dbReference type="InterPro" id="IPR050681">
    <property type="entry name" value="CDF/SLC30A"/>
</dbReference>
<keyword evidence="5 9" id="KW-1133">Transmembrane helix</keyword>
<feature type="compositionally biased region" description="Basic residues" evidence="8">
    <location>
        <begin position="47"/>
        <end position="76"/>
    </location>
</feature>
<feature type="transmembrane region" description="Helical" evidence="9">
    <location>
        <begin position="223"/>
        <end position="244"/>
    </location>
</feature>
<gene>
    <name evidence="12" type="ORF">DFP97_105238</name>
</gene>
<dbReference type="PANTHER" id="PTHR11562">
    <property type="entry name" value="CATION EFFLUX PROTEIN/ ZINC TRANSPORTER"/>
    <property type="match status" value="1"/>
</dbReference>
<dbReference type="OrthoDB" id="9809646at2"/>
<dbReference type="RefSeq" id="WP_114379794.1">
    <property type="nucleotide sequence ID" value="NZ_QPJD01000005.1"/>
</dbReference>
<feature type="transmembrane region" description="Helical" evidence="9">
    <location>
        <begin position="114"/>
        <end position="133"/>
    </location>
</feature>
<evidence type="ECO:0000259" key="11">
    <source>
        <dbReference type="Pfam" id="PF16916"/>
    </source>
</evidence>
<feature type="transmembrane region" description="Helical" evidence="9">
    <location>
        <begin position="80"/>
        <end position="102"/>
    </location>
</feature>
<evidence type="ECO:0000256" key="6">
    <source>
        <dbReference type="ARBA" id="ARBA00023065"/>
    </source>
</evidence>
<evidence type="ECO:0000256" key="4">
    <source>
        <dbReference type="ARBA" id="ARBA00022692"/>
    </source>
</evidence>
<evidence type="ECO:0000256" key="1">
    <source>
        <dbReference type="ARBA" id="ARBA00004141"/>
    </source>
</evidence>
<dbReference type="Pfam" id="PF16916">
    <property type="entry name" value="ZT_dimer"/>
    <property type="match status" value="1"/>
</dbReference>
<feature type="compositionally biased region" description="Basic and acidic residues" evidence="8">
    <location>
        <begin position="36"/>
        <end position="46"/>
    </location>
</feature>
<dbReference type="InterPro" id="IPR036837">
    <property type="entry name" value="Cation_efflux_CTD_sf"/>
</dbReference>
<comment type="similarity">
    <text evidence="2">Belongs to the cation diffusion facilitator (CDF) transporter (TC 2.A.4) family. SLC30A subfamily.</text>
</comment>
<dbReference type="SUPFAM" id="SSF161111">
    <property type="entry name" value="Cation efflux protein transmembrane domain-like"/>
    <property type="match status" value="1"/>
</dbReference>
<comment type="caution">
    <text evidence="12">The sequence shown here is derived from an EMBL/GenBank/DDBJ whole genome shotgun (WGS) entry which is preliminary data.</text>
</comment>
<accession>A0A368W5N0</accession>
<dbReference type="InterPro" id="IPR027470">
    <property type="entry name" value="Cation_efflux_CTD"/>
</dbReference>
<dbReference type="EMBL" id="QPJD01000005">
    <property type="protein sequence ID" value="RCW49053.1"/>
    <property type="molecule type" value="Genomic_DNA"/>
</dbReference>
<reference evidence="12 13" key="1">
    <citation type="submission" date="2018-07" db="EMBL/GenBank/DDBJ databases">
        <title>Genomic Encyclopedia of Type Strains, Phase III (KMG-III): the genomes of soil and plant-associated and newly described type strains.</title>
        <authorList>
            <person name="Whitman W."/>
        </authorList>
    </citation>
    <scope>NUCLEOTIDE SEQUENCE [LARGE SCALE GENOMIC DNA]</scope>
    <source>
        <strain evidence="12 13">CECT 7506</strain>
    </source>
</reference>
<keyword evidence="3" id="KW-0813">Transport</keyword>
<dbReference type="SUPFAM" id="SSF160240">
    <property type="entry name" value="Cation efflux protein cytoplasmic domain-like"/>
    <property type="match status" value="1"/>
</dbReference>
<dbReference type="InterPro" id="IPR027469">
    <property type="entry name" value="Cation_efflux_TMD_sf"/>
</dbReference>
<feature type="domain" description="Cation efflux protein cytoplasmic" evidence="11">
    <location>
        <begin position="282"/>
        <end position="353"/>
    </location>
</feature>
<dbReference type="NCBIfam" id="TIGR01297">
    <property type="entry name" value="CDF"/>
    <property type="match status" value="1"/>
</dbReference>
<evidence type="ECO:0000313" key="13">
    <source>
        <dbReference type="Proteomes" id="UP000252415"/>
    </source>
</evidence>
<evidence type="ECO:0000313" key="12">
    <source>
        <dbReference type="EMBL" id="RCW49053.1"/>
    </source>
</evidence>
<feature type="compositionally biased region" description="Basic residues" evidence="8">
    <location>
        <begin position="24"/>
        <end position="35"/>
    </location>
</feature>
<evidence type="ECO:0000256" key="3">
    <source>
        <dbReference type="ARBA" id="ARBA00022448"/>
    </source>
</evidence>
<protein>
    <submittedName>
        <fullName evidence="12">Cobalt-zinc-cadmium efflux system protein</fullName>
    </submittedName>
</protein>
<evidence type="ECO:0000259" key="10">
    <source>
        <dbReference type="Pfam" id="PF01545"/>
    </source>
</evidence>
<organism evidence="12 13">
    <name type="scientific">Paenibacillus prosopidis</name>
    <dbReference type="NCBI Taxonomy" id="630520"/>
    <lineage>
        <taxon>Bacteria</taxon>
        <taxon>Bacillati</taxon>
        <taxon>Bacillota</taxon>
        <taxon>Bacilli</taxon>
        <taxon>Bacillales</taxon>
        <taxon>Paenibacillaceae</taxon>
        <taxon>Paenibacillus</taxon>
    </lineage>
</organism>
<name>A0A368W5N0_9BACL</name>
<keyword evidence="13" id="KW-1185">Reference proteome</keyword>
<dbReference type="InterPro" id="IPR058533">
    <property type="entry name" value="Cation_efflux_TM"/>
</dbReference>
<keyword evidence="7 9" id="KW-0472">Membrane</keyword>
<evidence type="ECO:0000256" key="9">
    <source>
        <dbReference type="SAM" id="Phobius"/>
    </source>
</evidence>
<evidence type="ECO:0000256" key="8">
    <source>
        <dbReference type="SAM" id="MobiDB-lite"/>
    </source>
</evidence>
<dbReference type="Pfam" id="PF01545">
    <property type="entry name" value="Cation_efflux"/>
    <property type="match status" value="1"/>
</dbReference>
<dbReference type="GO" id="GO:0005385">
    <property type="term" value="F:zinc ion transmembrane transporter activity"/>
    <property type="evidence" value="ECO:0007669"/>
    <property type="project" value="TreeGrafter"/>
</dbReference>
<dbReference type="Gene3D" id="1.20.1510.10">
    <property type="entry name" value="Cation efflux protein transmembrane domain"/>
    <property type="match status" value="1"/>
</dbReference>
<feature type="transmembrane region" description="Helical" evidence="9">
    <location>
        <begin position="145"/>
        <end position="168"/>
    </location>
</feature>
<evidence type="ECO:0000256" key="5">
    <source>
        <dbReference type="ARBA" id="ARBA00022989"/>
    </source>
</evidence>
<dbReference type="AlphaFoldDB" id="A0A368W5N0"/>
<comment type="subcellular location">
    <subcellularLocation>
        <location evidence="1">Membrane</location>
        <topology evidence="1">Multi-pass membrane protein</topology>
    </subcellularLocation>
</comment>